<sequence length="255" mass="28498">MRIFLSLLKKEAIEGARTKKIISTFILFLFIGLISPLTAKLTPMILQSISTGNIDINVVPPSEIDSWTQFFKNISQIGMFGLAIILSTQMANEFQKGTLINLLSKGLPRYQVVLSKIFYNFILWFLAYFCSFILTYFYTKYFFGISFPIRNILMAALLPFIFGLFLISLEILAGVISGNVIGTLILTTGGIVIQLILSIRDEIVKYMPIALIGKPVNLIKGIGYDDYYVPIITGSILLILCIVISIAVINKKQIS</sequence>
<feature type="transmembrane region" description="Helical" evidence="1">
    <location>
        <begin position="227"/>
        <end position="249"/>
    </location>
</feature>
<organism evidence="2 3">
    <name type="scientific">Aedoeadaptatus coxii</name>
    <dbReference type="NCBI Taxonomy" id="755172"/>
    <lineage>
        <taxon>Bacteria</taxon>
        <taxon>Bacillati</taxon>
        <taxon>Bacillota</taxon>
        <taxon>Tissierellia</taxon>
        <taxon>Tissierellales</taxon>
        <taxon>Peptoniphilaceae</taxon>
        <taxon>Aedoeadaptatus</taxon>
    </lineage>
</organism>
<keyword evidence="1" id="KW-1133">Transmembrane helix</keyword>
<feature type="transmembrane region" description="Helical" evidence="1">
    <location>
        <begin position="175"/>
        <end position="197"/>
    </location>
</feature>
<gene>
    <name evidence="2" type="ORF">HMPREF1863_00041</name>
</gene>
<name>A0A134ALI4_9FIRM</name>
<reference evidence="3" key="1">
    <citation type="submission" date="2016-01" db="EMBL/GenBank/DDBJ databases">
        <authorList>
            <person name="Mitreva M."/>
            <person name="Pepin K.H."/>
            <person name="Mihindukulasuriya K.A."/>
            <person name="Fulton R."/>
            <person name="Fronick C."/>
            <person name="O'Laughlin M."/>
            <person name="Miner T."/>
            <person name="Herter B."/>
            <person name="Rosa B.A."/>
            <person name="Cordes M."/>
            <person name="Tomlinson C."/>
            <person name="Wollam A."/>
            <person name="Palsikar V.B."/>
            <person name="Mardis E.R."/>
            <person name="Wilson R.K."/>
        </authorList>
    </citation>
    <scope>NUCLEOTIDE SEQUENCE [LARGE SCALE GENOMIC DNA]</scope>
    <source>
        <strain evidence="3">DNF00729</strain>
    </source>
</reference>
<accession>A0A134ALI4</accession>
<keyword evidence="1" id="KW-0472">Membrane</keyword>
<dbReference type="EMBL" id="LSDG01000001">
    <property type="protein sequence ID" value="KXB68572.1"/>
    <property type="molecule type" value="Genomic_DNA"/>
</dbReference>
<keyword evidence="3" id="KW-1185">Reference proteome</keyword>
<proteinExistence type="predicted"/>
<feature type="transmembrane region" description="Helical" evidence="1">
    <location>
        <begin position="21"/>
        <end position="39"/>
    </location>
</feature>
<comment type="caution">
    <text evidence="2">The sequence shown here is derived from an EMBL/GenBank/DDBJ whole genome shotgun (WGS) entry which is preliminary data.</text>
</comment>
<keyword evidence="1" id="KW-0812">Transmembrane</keyword>
<dbReference type="RefSeq" id="WP_068366002.1">
    <property type="nucleotide sequence ID" value="NZ_KQ960154.1"/>
</dbReference>
<dbReference type="PATRIC" id="fig|755172.3.peg.40"/>
<evidence type="ECO:0000313" key="2">
    <source>
        <dbReference type="EMBL" id="KXB68572.1"/>
    </source>
</evidence>
<dbReference type="STRING" id="755172.HMPREF1863_00041"/>
<dbReference type="AlphaFoldDB" id="A0A134ALI4"/>
<evidence type="ECO:0008006" key="4">
    <source>
        <dbReference type="Google" id="ProtNLM"/>
    </source>
</evidence>
<dbReference type="Proteomes" id="UP000070442">
    <property type="component" value="Unassembled WGS sequence"/>
</dbReference>
<feature type="transmembrane region" description="Helical" evidence="1">
    <location>
        <begin position="117"/>
        <end position="139"/>
    </location>
</feature>
<evidence type="ECO:0000313" key="3">
    <source>
        <dbReference type="Proteomes" id="UP000070442"/>
    </source>
</evidence>
<evidence type="ECO:0000256" key="1">
    <source>
        <dbReference type="SAM" id="Phobius"/>
    </source>
</evidence>
<feature type="transmembrane region" description="Helical" evidence="1">
    <location>
        <begin position="151"/>
        <end position="169"/>
    </location>
</feature>
<protein>
    <recommendedName>
        <fullName evidence="4">ABC-2 type transporter</fullName>
    </recommendedName>
</protein>
<dbReference type="OrthoDB" id="4187110at2"/>